<sequence>MIEQLNFYMTQASPELLESRREYIERVIVGKLKRGIEEQKQWSHEMRSQPDSMELIDAYQSGLEFFTRLGFAGNTEVNGDGY</sequence>
<dbReference type="Proteomes" id="UP000789647">
    <property type="component" value="Chromosome"/>
</dbReference>
<evidence type="ECO:0000313" key="1">
    <source>
        <dbReference type="EMBL" id="CAH6577168.1"/>
    </source>
</evidence>
<gene>
    <name evidence="1" type="ORF">AI2935V1_1551</name>
</gene>
<accession>A0AAD1TTU6</accession>
<dbReference type="AlphaFoldDB" id="A0AAD1TTU6"/>
<protein>
    <submittedName>
        <fullName evidence="1">Uncharacterized protein</fullName>
    </submittedName>
</protein>
<organism evidence="1 2">
    <name type="scientific">Citrobacter freundii</name>
    <dbReference type="NCBI Taxonomy" id="546"/>
    <lineage>
        <taxon>Bacteria</taxon>
        <taxon>Pseudomonadati</taxon>
        <taxon>Pseudomonadota</taxon>
        <taxon>Gammaproteobacteria</taxon>
        <taxon>Enterobacterales</taxon>
        <taxon>Enterobacteriaceae</taxon>
        <taxon>Citrobacter</taxon>
        <taxon>Citrobacter freundii complex</taxon>
    </lineage>
</organism>
<dbReference type="EMBL" id="OW995941">
    <property type="protein sequence ID" value="CAH6577168.1"/>
    <property type="molecule type" value="Genomic_DNA"/>
</dbReference>
<reference evidence="1" key="1">
    <citation type="submission" date="2022-05" db="EMBL/GenBank/DDBJ databases">
        <authorList>
            <person name="Alioto T."/>
            <person name="Alioto T."/>
            <person name="Gomez Garrido J."/>
        </authorList>
    </citation>
    <scope>NUCLEOTIDE SEQUENCE</scope>
    <source>
        <strain evidence="1">112</strain>
    </source>
</reference>
<evidence type="ECO:0000313" key="2">
    <source>
        <dbReference type="Proteomes" id="UP000789647"/>
    </source>
</evidence>
<name>A0AAD1TTU6_CITFR</name>
<dbReference type="RefSeq" id="WP_230137921.1">
    <property type="nucleotide sequence ID" value="NZ_OW995941.1"/>
</dbReference>
<proteinExistence type="predicted"/>